<name>S9USW3_9TRYP</name>
<organism evidence="2 3">
    <name type="scientific">Strigomonas culicis</name>
    <dbReference type="NCBI Taxonomy" id="28005"/>
    <lineage>
        <taxon>Eukaryota</taxon>
        <taxon>Discoba</taxon>
        <taxon>Euglenozoa</taxon>
        <taxon>Kinetoplastea</taxon>
        <taxon>Metakinetoplastina</taxon>
        <taxon>Trypanosomatida</taxon>
        <taxon>Trypanosomatidae</taxon>
        <taxon>Strigomonadinae</taxon>
        <taxon>Strigomonas</taxon>
    </lineage>
</organism>
<dbReference type="EMBL" id="ATMH01010392">
    <property type="protein sequence ID" value="EPY17616.1"/>
    <property type="molecule type" value="Genomic_DNA"/>
</dbReference>
<feature type="region of interest" description="Disordered" evidence="1">
    <location>
        <begin position="176"/>
        <end position="210"/>
    </location>
</feature>
<accession>S9USW3</accession>
<dbReference type="AlphaFoldDB" id="S9USW3"/>
<evidence type="ECO:0000256" key="1">
    <source>
        <dbReference type="SAM" id="MobiDB-lite"/>
    </source>
</evidence>
<feature type="region of interest" description="Disordered" evidence="1">
    <location>
        <begin position="257"/>
        <end position="276"/>
    </location>
</feature>
<feature type="compositionally biased region" description="Basic and acidic residues" evidence="1">
    <location>
        <begin position="29"/>
        <end position="62"/>
    </location>
</feature>
<gene>
    <name evidence="2" type="ORF">STCU_10504</name>
</gene>
<reference evidence="2 3" key="1">
    <citation type="journal article" date="2013" name="PLoS ONE">
        <title>Predicting the Proteins of Angomonas deanei, Strigomonas culicis and Their Respective Endosymbionts Reveals New Aspects of the Trypanosomatidae Family.</title>
        <authorList>
            <person name="Motta M.C."/>
            <person name="Martins A.C."/>
            <person name="de Souza S.S."/>
            <person name="Catta-Preta C.M."/>
            <person name="Silva R."/>
            <person name="Klein C.C."/>
            <person name="de Almeida L.G."/>
            <person name="de Lima Cunha O."/>
            <person name="Ciapina L.P."/>
            <person name="Brocchi M."/>
            <person name="Colabardini A.C."/>
            <person name="de Araujo Lima B."/>
            <person name="Machado C.R."/>
            <person name="de Almeida Soares C.M."/>
            <person name="Probst C.M."/>
            <person name="de Menezes C.B."/>
            <person name="Thompson C.E."/>
            <person name="Bartholomeu D.C."/>
            <person name="Gradia D.F."/>
            <person name="Pavoni D.P."/>
            <person name="Grisard E.C."/>
            <person name="Fantinatti-Garboggini F."/>
            <person name="Marchini F.K."/>
            <person name="Rodrigues-Luiz G.F."/>
            <person name="Wagner G."/>
            <person name="Goldman G.H."/>
            <person name="Fietto J.L."/>
            <person name="Elias M.C."/>
            <person name="Goldman M.H."/>
            <person name="Sagot M.F."/>
            <person name="Pereira M."/>
            <person name="Stoco P.H."/>
            <person name="de Mendonca-Neto R.P."/>
            <person name="Teixeira S.M."/>
            <person name="Maciel T.E."/>
            <person name="de Oliveira Mendes T.A."/>
            <person name="Urmenyi T.P."/>
            <person name="de Souza W."/>
            <person name="Schenkman S."/>
            <person name="de Vasconcelos A.T."/>
        </authorList>
    </citation>
    <scope>NUCLEOTIDE SEQUENCE [LARGE SCALE GENOMIC DNA]</scope>
</reference>
<keyword evidence="3" id="KW-1185">Reference proteome</keyword>
<feature type="region of interest" description="Disordered" evidence="1">
    <location>
        <begin position="1"/>
        <end position="139"/>
    </location>
</feature>
<proteinExistence type="predicted"/>
<dbReference type="OrthoDB" id="273469at2759"/>
<dbReference type="Proteomes" id="UP000015354">
    <property type="component" value="Unassembled WGS sequence"/>
</dbReference>
<sequence>MDKFSAMEAELNTYLQSSGKGKGARGNTARKDELAFEKQLRQMERQNEMENNKRHKLQEQERRHHQNRAEAAAHASSEDHPHPSGSDAAAARKSISFSDRVQVHDAQHTETSLSDQPHHVMRYPNDRSGQQQQRQKPTDFYDLVDVVRFGERVEAPPTFDVVPNKKAAISRLAATLEQQQRQSSGGAGHSNSNRARLLSGGGNQQSEQKRLARMGLVPRNQSTTTAAAPHAGASVSKQQEMELLRAKVMATYQKNKRKEVLDKKGVNMKHQFPQFS</sequence>
<evidence type="ECO:0000313" key="3">
    <source>
        <dbReference type="Proteomes" id="UP000015354"/>
    </source>
</evidence>
<comment type="caution">
    <text evidence="2">The sequence shown here is derived from an EMBL/GenBank/DDBJ whole genome shotgun (WGS) entry which is preliminary data.</text>
</comment>
<feature type="compositionally biased region" description="Polar residues" evidence="1">
    <location>
        <begin position="176"/>
        <end position="194"/>
    </location>
</feature>
<evidence type="ECO:0000313" key="2">
    <source>
        <dbReference type="EMBL" id="EPY17616.1"/>
    </source>
</evidence>
<protein>
    <submittedName>
        <fullName evidence="2">Uncharacterized protein</fullName>
    </submittedName>
</protein>